<dbReference type="STRING" id="1302689.RG47T_0059"/>
<accession>A0A1Q5ZSA6</accession>
<comment type="caution">
    <text evidence="1">The sequence shown here is derived from an EMBL/GenBank/DDBJ whole genome shotgun (WGS) entry which is preliminary data.</text>
</comment>
<dbReference type="RefSeq" id="WP_074487331.1">
    <property type="nucleotide sequence ID" value="NZ_FPAM01000008.1"/>
</dbReference>
<reference evidence="1 2" key="1">
    <citation type="submission" date="2016-11" db="EMBL/GenBank/DDBJ databases">
        <title>Whole Genome Sequencing of Mucilaginibacter polytrichastri RG4-7(T) isolated from the moss sample.</title>
        <authorList>
            <person name="Li Y."/>
        </authorList>
    </citation>
    <scope>NUCLEOTIDE SEQUENCE [LARGE SCALE GENOMIC DNA]</scope>
    <source>
        <strain evidence="1 2">RG4-7</strain>
    </source>
</reference>
<gene>
    <name evidence="1" type="ORF">RG47T_0059</name>
</gene>
<evidence type="ECO:0008006" key="3">
    <source>
        <dbReference type="Google" id="ProtNLM"/>
    </source>
</evidence>
<dbReference type="EMBL" id="MPPL01000001">
    <property type="protein sequence ID" value="OKS84627.1"/>
    <property type="molecule type" value="Genomic_DNA"/>
</dbReference>
<dbReference type="AlphaFoldDB" id="A0A1Q5ZSA6"/>
<protein>
    <recommendedName>
        <fullName evidence="3">ACT domain-containing protein</fullName>
    </recommendedName>
</protein>
<name>A0A1Q5ZSA6_9SPHI</name>
<keyword evidence="2" id="KW-1185">Reference proteome</keyword>
<sequence>MRLSTKLAAMGVGFTEIAGNKGAIMLTILTYKSLNITGNYKVLFSQPVFTKQGLSRVALVTTVENLSATIKTLLDDKVIIEHVYDY</sequence>
<dbReference type="OrthoDB" id="7550695at2"/>
<organism evidence="1 2">
    <name type="scientific">Mucilaginibacter polytrichastri</name>
    <dbReference type="NCBI Taxonomy" id="1302689"/>
    <lineage>
        <taxon>Bacteria</taxon>
        <taxon>Pseudomonadati</taxon>
        <taxon>Bacteroidota</taxon>
        <taxon>Sphingobacteriia</taxon>
        <taxon>Sphingobacteriales</taxon>
        <taxon>Sphingobacteriaceae</taxon>
        <taxon>Mucilaginibacter</taxon>
    </lineage>
</organism>
<evidence type="ECO:0000313" key="1">
    <source>
        <dbReference type="EMBL" id="OKS84627.1"/>
    </source>
</evidence>
<dbReference type="Proteomes" id="UP000186720">
    <property type="component" value="Unassembled WGS sequence"/>
</dbReference>
<evidence type="ECO:0000313" key="2">
    <source>
        <dbReference type="Proteomes" id="UP000186720"/>
    </source>
</evidence>
<proteinExistence type="predicted"/>